<keyword evidence="3" id="KW-1185">Reference proteome</keyword>
<feature type="compositionally biased region" description="Basic and acidic residues" evidence="1">
    <location>
        <begin position="42"/>
        <end position="52"/>
    </location>
</feature>
<feature type="compositionally biased region" description="Low complexity" evidence="1">
    <location>
        <begin position="26"/>
        <end position="36"/>
    </location>
</feature>
<gene>
    <name evidence="2" type="ORF">N7493_002046</name>
</gene>
<dbReference type="AlphaFoldDB" id="A0AAD6HVC7"/>
<reference evidence="2" key="1">
    <citation type="journal article" date="2023" name="IMA Fungus">
        <title>Comparative genomic study of the Penicillium genus elucidates a diverse pangenome and 15 lateral gene transfer events.</title>
        <authorList>
            <person name="Petersen C."/>
            <person name="Sorensen T."/>
            <person name="Nielsen M.R."/>
            <person name="Sondergaard T.E."/>
            <person name="Sorensen J.L."/>
            <person name="Fitzpatrick D.A."/>
            <person name="Frisvad J.C."/>
            <person name="Nielsen K.L."/>
        </authorList>
    </citation>
    <scope>NUCLEOTIDE SEQUENCE</scope>
    <source>
        <strain evidence="2">IBT 17514</strain>
    </source>
</reference>
<evidence type="ECO:0000256" key="1">
    <source>
        <dbReference type="SAM" id="MobiDB-lite"/>
    </source>
</evidence>
<protein>
    <submittedName>
        <fullName evidence="2">Uncharacterized protein</fullName>
    </submittedName>
</protein>
<evidence type="ECO:0000313" key="3">
    <source>
        <dbReference type="Proteomes" id="UP001215712"/>
    </source>
</evidence>
<sequence>MSAQKSGRQSPPEERLSGIQQRDTPGSGKIGSSSSSRPAPDFSKKESERTKSEVLTSNPKHPLEDIEAAKFAKGSRA</sequence>
<dbReference type="Proteomes" id="UP001215712">
    <property type="component" value="Unassembled WGS sequence"/>
</dbReference>
<dbReference type="EMBL" id="JAQJAN010000002">
    <property type="protein sequence ID" value="KAJ5738891.1"/>
    <property type="molecule type" value="Genomic_DNA"/>
</dbReference>
<feature type="region of interest" description="Disordered" evidence="1">
    <location>
        <begin position="1"/>
        <end position="77"/>
    </location>
</feature>
<evidence type="ECO:0000313" key="2">
    <source>
        <dbReference type="EMBL" id="KAJ5738891.1"/>
    </source>
</evidence>
<reference evidence="2" key="2">
    <citation type="submission" date="2023-01" db="EMBL/GenBank/DDBJ databases">
        <authorList>
            <person name="Petersen C."/>
        </authorList>
    </citation>
    <scope>NUCLEOTIDE SEQUENCE</scope>
    <source>
        <strain evidence="2">IBT 17514</strain>
    </source>
</reference>
<name>A0AAD6HVC7_9EURO</name>
<proteinExistence type="predicted"/>
<comment type="caution">
    <text evidence="2">The sequence shown here is derived from an EMBL/GenBank/DDBJ whole genome shotgun (WGS) entry which is preliminary data.</text>
</comment>
<accession>A0AAD6HVC7</accession>
<feature type="compositionally biased region" description="Basic and acidic residues" evidence="1">
    <location>
        <begin position="61"/>
        <end position="70"/>
    </location>
</feature>
<organism evidence="2 3">
    <name type="scientific">Penicillium malachiteum</name>
    <dbReference type="NCBI Taxonomy" id="1324776"/>
    <lineage>
        <taxon>Eukaryota</taxon>
        <taxon>Fungi</taxon>
        <taxon>Dikarya</taxon>
        <taxon>Ascomycota</taxon>
        <taxon>Pezizomycotina</taxon>
        <taxon>Eurotiomycetes</taxon>
        <taxon>Eurotiomycetidae</taxon>
        <taxon>Eurotiales</taxon>
        <taxon>Aspergillaceae</taxon>
        <taxon>Penicillium</taxon>
    </lineage>
</organism>